<dbReference type="AlphaFoldDB" id="A0A517PEK8"/>
<sequence length="33" mass="3394">MFAFYSNKLGCLGSLALSAALSVGLIFLLRGCG</sequence>
<evidence type="ECO:0000313" key="2">
    <source>
        <dbReference type="Proteomes" id="UP000318741"/>
    </source>
</evidence>
<reference evidence="1 2" key="1">
    <citation type="submission" date="2019-02" db="EMBL/GenBank/DDBJ databases">
        <title>Deep-cultivation of Planctomycetes and their phenomic and genomic characterization uncovers novel biology.</title>
        <authorList>
            <person name="Wiegand S."/>
            <person name="Jogler M."/>
            <person name="Boedeker C."/>
            <person name="Pinto D."/>
            <person name="Vollmers J."/>
            <person name="Rivas-Marin E."/>
            <person name="Kohn T."/>
            <person name="Peeters S.H."/>
            <person name="Heuer A."/>
            <person name="Rast P."/>
            <person name="Oberbeckmann S."/>
            <person name="Bunk B."/>
            <person name="Jeske O."/>
            <person name="Meyerdierks A."/>
            <person name="Storesund J.E."/>
            <person name="Kallscheuer N."/>
            <person name="Luecker S."/>
            <person name="Lage O.M."/>
            <person name="Pohl T."/>
            <person name="Merkel B.J."/>
            <person name="Hornburger P."/>
            <person name="Mueller R.-W."/>
            <person name="Bruemmer F."/>
            <person name="Labrenz M."/>
            <person name="Spormann A.M."/>
            <person name="Op den Camp H."/>
            <person name="Overmann J."/>
            <person name="Amann R."/>
            <person name="Jetten M.S.M."/>
            <person name="Mascher T."/>
            <person name="Medema M.H."/>
            <person name="Devos D.P."/>
            <person name="Kaster A.-K."/>
            <person name="Ovreas L."/>
            <person name="Rohde M."/>
            <person name="Galperin M.Y."/>
            <person name="Jogler C."/>
        </authorList>
    </citation>
    <scope>NUCLEOTIDE SEQUENCE [LARGE SCALE GENOMIC DNA]</scope>
    <source>
        <strain evidence="1 2">CA12</strain>
    </source>
</reference>
<protein>
    <submittedName>
        <fullName evidence="1">Uncharacterized protein</fullName>
    </submittedName>
</protein>
<dbReference type="KEGG" id="acaf:CA12_39400"/>
<dbReference type="Proteomes" id="UP000318741">
    <property type="component" value="Chromosome"/>
</dbReference>
<evidence type="ECO:0000313" key="1">
    <source>
        <dbReference type="EMBL" id="QDT17806.1"/>
    </source>
</evidence>
<accession>A0A517PEK8</accession>
<name>A0A517PEK8_9PLAN</name>
<keyword evidence="2" id="KW-1185">Reference proteome</keyword>
<organism evidence="1 2">
    <name type="scientific">Alienimonas californiensis</name>
    <dbReference type="NCBI Taxonomy" id="2527989"/>
    <lineage>
        <taxon>Bacteria</taxon>
        <taxon>Pseudomonadati</taxon>
        <taxon>Planctomycetota</taxon>
        <taxon>Planctomycetia</taxon>
        <taxon>Planctomycetales</taxon>
        <taxon>Planctomycetaceae</taxon>
        <taxon>Alienimonas</taxon>
    </lineage>
</organism>
<gene>
    <name evidence="1" type="ORF">CA12_39400</name>
</gene>
<dbReference type="EMBL" id="CP036265">
    <property type="protein sequence ID" value="QDT17806.1"/>
    <property type="molecule type" value="Genomic_DNA"/>
</dbReference>
<proteinExistence type="predicted"/>